<evidence type="ECO:0000313" key="3">
    <source>
        <dbReference type="Proteomes" id="UP000886520"/>
    </source>
</evidence>
<dbReference type="EMBL" id="JABFUD020000014">
    <property type="protein sequence ID" value="KAI5070364.1"/>
    <property type="molecule type" value="Genomic_DNA"/>
</dbReference>
<gene>
    <name evidence="2" type="ORF">GOP47_0014707</name>
</gene>
<sequence>MAAVLLEAPTLMGCQALFWPVLTEGPMVWALRVLSKEVAELLEGVSRVLDFSVFDSLLDPRICSAKMQRLNLFGACWWDDWFLQVKYQPVAYKLNITMDTSMDDVAAHEIPFSPLLDFDPTPPALASKALESAATANLSPSPRLKSQSLGSSPISKKLSPKGGVKKASMSLKKDFQIARGKSSRSLADTAFSSPLVKDDDLKEDLNVESFSSQLDITPALRLLTISEL</sequence>
<protein>
    <submittedName>
        <fullName evidence="2">Uncharacterized protein</fullName>
    </submittedName>
</protein>
<accession>A0A9D4UMJ3</accession>
<proteinExistence type="predicted"/>
<name>A0A9D4UMJ3_ADICA</name>
<keyword evidence="3" id="KW-1185">Reference proteome</keyword>
<evidence type="ECO:0000256" key="1">
    <source>
        <dbReference type="SAM" id="MobiDB-lite"/>
    </source>
</evidence>
<feature type="region of interest" description="Disordered" evidence="1">
    <location>
        <begin position="136"/>
        <end position="167"/>
    </location>
</feature>
<comment type="caution">
    <text evidence="2">The sequence shown here is derived from an EMBL/GenBank/DDBJ whole genome shotgun (WGS) entry which is preliminary data.</text>
</comment>
<dbReference type="Proteomes" id="UP000886520">
    <property type="component" value="Chromosome 14"/>
</dbReference>
<evidence type="ECO:0000313" key="2">
    <source>
        <dbReference type="EMBL" id="KAI5070364.1"/>
    </source>
</evidence>
<dbReference type="AlphaFoldDB" id="A0A9D4UMJ3"/>
<reference evidence="2" key="1">
    <citation type="submission" date="2021-01" db="EMBL/GenBank/DDBJ databases">
        <title>Adiantum capillus-veneris genome.</title>
        <authorList>
            <person name="Fang Y."/>
            <person name="Liao Q."/>
        </authorList>
    </citation>
    <scope>NUCLEOTIDE SEQUENCE</scope>
    <source>
        <strain evidence="2">H3</strain>
        <tissue evidence="2">Leaf</tissue>
    </source>
</reference>
<feature type="compositionally biased region" description="Polar residues" evidence="1">
    <location>
        <begin position="136"/>
        <end position="154"/>
    </location>
</feature>
<organism evidence="2 3">
    <name type="scientific">Adiantum capillus-veneris</name>
    <name type="common">Maidenhair fern</name>
    <dbReference type="NCBI Taxonomy" id="13818"/>
    <lineage>
        <taxon>Eukaryota</taxon>
        <taxon>Viridiplantae</taxon>
        <taxon>Streptophyta</taxon>
        <taxon>Embryophyta</taxon>
        <taxon>Tracheophyta</taxon>
        <taxon>Polypodiopsida</taxon>
        <taxon>Polypodiidae</taxon>
        <taxon>Polypodiales</taxon>
        <taxon>Pteridineae</taxon>
        <taxon>Pteridaceae</taxon>
        <taxon>Vittarioideae</taxon>
        <taxon>Adiantum</taxon>
    </lineage>
</organism>